<dbReference type="EMBL" id="BAAADG010000003">
    <property type="protein sequence ID" value="GAA0218870.1"/>
    <property type="molecule type" value="Genomic_DNA"/>
</dbReference>
<dbReference type="RefSeq" id="WP_286304914.1">
    <property type="nucleotide sequence ID" value="NZ_AP027741.1"/>
</dbReference>
<reference evidence="6" key="1">
    <citation type="journal article" date="2019" name="Int. J. Syst. Evol. Microbiol.">
        <title>The Global Catalogue of Microorganisms (GCM) 10K type strain sequencing project: providing services to taxonomists for standard genome sequencing and annotation.</title>
        <authorList>
            <consortium name="The Broad Institute Genomics Platform"/>
            <consortium name="The Broad Institute Genome Sequencing Center for Infectious Disease"/>
            <person name="Wu L."/>
            <person name="Ma J."/>
        </authorList>
    </citation>
    <scope>NUCLEOTIDE SEQUENCE [LARGE SCALE GENOMIC DNA]</scope>
    <source>
        <strain evidence="6">JCM 6886</strain>
    </source>
</reference>
<evidence type="ECO:0000259" key="4">
    <source>
        <dbReference type="Pfam" id="PF00814"/>
    </source>
</evidence>
<evidence type="ECO:0000313" key="6">
    <source>
        <dbReference type="Proteomes" id="UP001501476"/>
    </source>
</evidence>
<comment type="similarity">
    <text evidence="1">Belongs to the KAE1 / TsaD family. TsaB subfamily.</text>
</comment>
<dbReference type="InterPro" id="IPR022496">
    <property type="entry name" value="T6A_TsaB"/>
</dbReference>
<dbReference type="Pfam" id="PF00814">
    <property type="entry name" value="TsaD"/>
    <property type="match status" value="1"/>
</dbReference>
<evidence type="ECO:0000313" key="5">
    <source>
        <dbReference type="EMBL" id="GAA0218870.1"/>
    </source>
</evidence>
<gene>
    <name evidence="5" type="primary">tsaB</name>
    <name evidence="5" type="ORF">GCM10008964_08170</name>
</gene>
<sequence>MNILALDTCTEMCSVAILKNGELFEQSLLTQRGHSEKILGMLDALFVEAGCRLSDMDCIAFGRGPGSFTGVRVGVSVTQGIAYAASLPVVPVSTLAAVAQRAIDEHHAECIAVAMDARMQEVYSALYQSVDGLAVLVGEERVCLPEQIELSSEQSFFAAGTGWKEYETAMMAKFSKQVSTLDNELLPTAAAIAKLAEKQAEKGHTLPAEQAMPVYLRDNVAKKKGEQ</sequence>
<dbReference type="PANTHER" id="PTHR11735">
    <property type="entry name" value="TRNA N6-ADENOSINE THREONYLCARBAMOYLTRANSFERASE"/>
    <property type="match status" value="1"/>
</dbReference>
<name>A0ABP3CZ41_9GAMM</name>
<keyword evidence="6" id="KW-1185">Reference proteome</keyword>
<dbReference type="Gene3D" id="3.30.420.40">
    <property type="match status" value="2"/>
</dbReference>
<dbReference type="NCBIfam" id="TIGR03725">
    <property type="entry name" value="T6A_YeaZ"/>
    <property type="match status" value="1"/>
</dbReference>
<dbReference type="InterPro" id="IPR043129">
    <property type="entry name" value="ATPase_NBD"/>
</dbReference>
<dbReference type="SUPFAM" id="SSF53067">
    <property type="entry name" value="Actin-like ATPase domain"/>
    <property type="match status" value="2"/>
</dbReference>
<evidence type="ECO:0000256" key="1">
    <source>
        <dbReference type="ARBA" id="ARBA00010493"/>
    </source>
</evidence>
<dbReference type="CDD" id="cd24032">
    <property type="entry name" value="ASKHA_NBD_TsaB"/>
    <property type="match status" value="1"/>
</dbReference>
<dbReference type="Proteomes" id="UP001501476">
    <property type="component" value="Unassembled WGS sequence"/>
</dbReference>
<organism evidence="5 6">
    <name type="scientific">Methylophaga marina</name>
    <dbReference type="NCBI Taxonomy" id="45495"/>
    <lineage>
        <taxon>Bacteria</taxon>
        <taxon>Pseudomonadati</taxon>
        <taxon>Pseudomonadota</taxon>
        <taxon>Gammaproteobacteria</taxon>
        <taxon>Thiotrichales</taxon>
        <taxon>Piscirickettsiaceae</taxon>
        <taxon>Methylophaga</taxon>
    </lineage>
</organism>
<evidence type="ECO:0000256" key="2">
    <source>
        <dbReference type="ARBA" id="ARBA00019012"/>
    </source>
</evidence>
<dbReference type="PANTHER" id="PTHR11735:SF11">
    <property type="entry name" value="TRNA THREONYLCARBAMOYLADENOSINE BIOSYNTHESIS PROTEIN TSAB"/>
    <property type="match status" value="1"/>
</dbReference>
<evidence type="ECO:0000256" key="3">
    <source>
        <dbReference type="ARBA" id="ARBA00032446"/>
    </source>
</evidence>
<dbReference type="InterPro" id="IPR000905">
    <property type="entry name" value="Gcp-like_dom"/>
</dbReference>
<proteinExistence type="inferred from homology"/>
<feature type="domain" description="Gcp-like" evidence="4">
    <location>
        <begin position="30"/>
        <end position="223"/>
    </location>
</feature>
<protein>
    <recommendedName>
        <fullName evidence="2">tRNA threonylcarbamoyladenosine biosynthesis protein TsaB</fullName>
    </recommendedName>
    <alternativeName>
        <fullName evidence="3">t(6)A37 threonylcarbamoyladenosine biosynthesis protein TsaB</fullName>
    </alternativeName>
</protein>
<accession>A0ABP3CZ41</accession>
<comment type="caution">
    <text evidence="5">The sequence shown here is derived from an EMBL/GenBank/DDBJ whole genome shotgun (WGS) entry which is preliminary data.</text>
</comment>